<evidence type="ECO:0000313" key="5">
    <source>
        <dbReference type="Proteomes" id="UP001501183"/>
    </source>
</evidence>
<accession>A0ABP8PE92</accession>
<feature type="domain" description="HTH tetR-type" evidence="3">
    <location>
        <begin position="2"/>
        <end position="62"/>
    </location>
</feature>
<proteinExistence type="predicted"/>
<dbReference type="InterPro" id="IPR036271">
    <property type="entry name" value="Tet_transcr_reg_TetR-rel_C_sf"/>
</dbReference>
<dbReference type="Proteomes" id="UP001501183">
    <property type="component" value="Unassembled WGS sequence"/>
</dbReference>
<organism evidence="4 5">
    <name type="scientific">Rhodococcus olei</name>
    <dbReference type="NCBI Taxonomy" id="2161675"/>
    <lineage>
        <taxon>Bacteria</taxon>
        <taxon>Bacillati</taxon>
        <taxon>Actinomycetota</taxon>
        <taxon>Actinomycetes</taxon>
        <taxon>Mycobacteriales</taxon>
        <taxon>Nocardiaceae</taxon>
        <taxon>Rhodococcus</taxon>
    </lineage>
</organism>
<dbReference type="PROSITE" id="PS50977">
    <property type="entry name" value="HTH_TETR_2"/>
    <property type="match status" value="1"/>
</dbReference>
<comment type="caution">
    <text evidence="4">The sequence shown here is derived from an EMBL/GenBank/DDBJ whole genome shotgun (WGS) entry which is preliminary data.</text>
</comment>
<evidence type="ECO:0000256" key="1">
    <source>
        <dbReference type="ARBA" id="ARBA00023125"/>
    </source>
</evidence>
<protein>
    <submittedName>
        <fullName evidence="4">TetR family transcriptional regulator</fullName>
    </submittedName>
</protein>
<reference evidence="5" key="1">
    <citation type="journal article" date="2019" name="Int. J. Syst. Evol. Microbiol.">
        <title>The Global Catalogue of Microorganisms (GCM) 10K type strain sequencing project: providing services to taxonomists for standard genome sequencing and annotation.</title>
        <authorList>
            <consortium name="The Broad Institute Genomics Platform"/>
            <consortium name="The Broad Institute Genome Sequencing Center for Infectious Disease"/>
            <person name="Wu L."/>
            <person name="Ma J."/>
        </authorList>
    </citation>
    <scope>NUCLEOTIDE SEQUENCE [LARGE SCALE GENOMIC DNA]</scope>
    <source>
        <strain evidence="5">JCM 32206</strain>
    </source>
</reference>
<keyword evidence="5" id="KW-1185">Reference proteome</keyword>
<dbReference type="EMBL" id="BAABFB010000059">
    <property type="protein sequence ID" value="GAA4484822.1"/>
    <property type="molecule type" value="Genomic_DNA"/>
</dbReference>
<sequence>MAGNRDRALDAAIDLLGARGLRGLTHRGVDAAADLPQGSTSNYFRTRDALVAAVLDRLVERDRRAWEESGAARLPATLAELADGLTGYVLLATGPDRVRTTARFTLFTAAATDPSLAGPIGRGRTELVNWGTTMLAMLGSPDPGGHARVLVDYLDGMILHQLTTPAPEFDPRPGIVTVLAAFFGTASGRI</sequence>
<evidence type="ECO:0000256" key="2">
    <source>
        <dbReference type="PROSITE-ProRule" id="PRU00335"/>
    </source>
</evidence>
<gene>
    <name evidence="4" type="ORF">GCM10023094_38760</name>
</gene>
<feature type="DNA-binding region" description="H-T-H motif" evidence="2">
    <location>
        <begin position="25"/>
        <end position="44"/>
    </location>
</feature>
<dbReference type="InterPro" id="IPR009057">
    <property type="entry name" value="Homeodomain-like_sf"/>
</dbReference>
<dbReference type="Pfam" id="PF17940">
    <property type="entry name" value="TetR_C_31"/>
    <property type="match status" value="1"/>
</dbReference>
<name>A0ABP8PE92_9NOCA</name>
<evidence type="ECO:0000259" key="3">
    <source>
        <dbReference type="PROSITE" id="PS50977"/>
    </source>
</evidence>
<dbReference type="SUPFAM" id="SSF48498">
    <property type="entry name" value="Tetracyclin repressor-like, C-terminal domain"/>
    <property type="match status" value="1"/>
</dbReference>
<dbReference type="Gene3D" id="1.10.357.10">
    <property type="entry name" value="Tetracycline Repressor, domain 2"/>
    <property type="match status" value="1"/>
</dbReference>
<dbReference type="RefSeq" id="WP_345348753.1">
    <property type="nucleotide sequence ID" value="NZ_BAABFB010000059.1"/>
</dbReference>
<dbReference type="InterPro" id="IPR041583">
    <property type="entry name" value="TetR_C_31"/>
</dbReference>
<dbReference type="Pfam" id="PF00440">
    <property type="entry name" value="TetR_N"/>
    <property type="match status" value="1"/>
</dbReference>
<evidence type="ECO:0000313" key="4">
    <source>
        <dbReference type="EMBL" id="GAA4484822.1"/>
    </source>
</evidence>
<dbReference type="InterPro" id="IPR001647">
    <property type="entry name" value="HTH_TetR"/>
</dbReference>
<dbReference type="SUPFAM" id="SSF46689">
    <property type="entry name" value="Homeodomain-like"/>
    <property type="match status" value="1"/>
</dbReference>
<keyword evidence="1 2" id="KW-0238">DNA-binding</keyword>